<dbReference type="InterPro" id="IPR009006">
    <property type="entry name" value="Ala_racemase/Decarboxylase_C"/>
</dbReference>
<dbReference type="InterPro" id="IPR000821">
    <property type="entry name" value="Ala_racemase"/>
</dbReference>
<evidence type="ECO:0000313" key="11">
    <source>
        <dbReference type="EMBL" id="NDW04926.1"/>
    </source>
</evidence>
<dbReference type="InterPro" id="IPR029066">
    <property type="entry name" value="PLP-binding_barrel"/>
</dbReference>
<evidence type="ECO:0000256" key="6">
    <source>
        <dbReference type="ARBA" id="ARBA00023235"/>
    </source>
</evidence>
<dbReference type="Gene3D" id="2.40.37.10">
    <property type="entry name" value="Lyase, Ornithine Decarboxylase, Chain A, domain 1"/>
    <property type="match status" value="1"/>
</dbReference>
<comment type="caution">
    <text evidence="11">The sequence shown here is derived from an EMBL/GenBank/DDBJ whole genome shotgun (WGS) entry which is preliminary data.</text>
</comment>
<protein>
    <recommendedName>
        <fullName evidence="4 7">Alanine racemase</fullName>
        <ecNumber evidence="4 7">5.1.1.1</ecNumber>
    </recommendedName>
</protein>
<feature type="modified residue" description="N6-(pyridoxal phosphate)lysine" evidence="7 8">
    <location>
        <position position="45"/>
    </location>
</feature>
<name>A0A6N9T4D4_9HYPH</name>
<dbReference type="InterPro" id="IPR011079">
    <property type="entry name" value="Ala_racemase_C"/>
</dbReference>
<keyword evidence="6 7" id="KW-0413">Isomerase</keyword>
<feature type="active site" description="Proton acceptor; specific for D-alanine" evidence="7">
    <location>
        <position position="45"/>
    </location>
</feature>
<evidence type="ECO:0000256" key="7">
    <source>
        <dbReference type="HAMAP-Rule" id="MF_01201"/>
    </source>
</evidence>
<evidence type="ECO:0000313" key="12">
    <source>
        <dbReference type="Proteomes" id="UP000469011"/>
    </source>
</evidence>
<reference evidence="11 12" key="1">
    <citation type="submission" date="2020-01" db="EMBL/GenBank/DDBJ databases">
        <title>Jiella pacifica sp. nov.</title>
        <authorList>
            <person name="Xue Z."/>
            <person name="Zhu S."/>
            <person name="Chen J."/>
            <person name="Yang J."/>
        </authorList>
    </citation>
    <scope>NUCLEOTIDE SEQUENCE [LARGE SCALE GENOMIC DNA]</scope>
    <source>
        <strain evidence="11 12">40Bstr34</strain>
    </source>
</reference>
<evidence type="ECO:0000259" key="10">
    <source>
        <dbReference type="SMART" id="SM01005"/>
    </source>
</evidence>
<comment type="similarity">
    <text evidence="3 7">Belongs to the alanine racemase family.</text>
</comment>
<keyword evidence="5 7" id="KW-0663">Pyridoxal phosphate</keyword>
<dbReference type="Pfam" id="PF00842">
    <property type="entry name" value="Ala_racemase_C"/>
    <property type="match status" value="1"/>
</dbReference>
<dbReference type="AlphaFoldDB" id="A0A6N9T4D4"/>
<dbReference type="GO" id="GO:0005829">
    <property type="term" value="C:cytosol"/>
    <property type="evidence" value="ECO:0007669"/>
    <property type="project" value="TreeGrafter"/>
</dbReference>
<dbReference type="PRINTS" id="PR00992">
    <property type="entry name" value="ALARACEMASE"/>
</dbReference>
<feature type="active site" description="Proton acceptor; specific for L-alanine" evidence="7">
    <location>
        <position position="268"/>
    </location>
</feature>
<comment type="function">
    <text evidence="7">Catalyzes the interconversion of L-alanine and D-alanine. May also act on other amino acids.</text>
</comment>
<dbReference type="PANTHER" id="PTHR30511:SF0">
    <property type="entry name" value="ALANINE RACEMASE, CATABOLIC-RELATED"/>
    <property type="match status" value="1"/>
</dbReference>
<dbReference type="HAMAP" id="MF_01201">
    <property type="entry name" value="Ala_racemase"/>
    <property type="match status" value="1"/>
</dbReference>
<accession>A0A6N9T4D4</accession>
<comment type="cofactor">
    <cofactor evidence="2 7 8">
        <name>pyridoxal 5'-phosphate</name>
        <dbReference type="ChEBI" id="CHEBI:597326"/>
    </cofactor>
</comment>
<dbReference type="Gene3D" id="3.20.20.10">
    <property type="entry name" value="Alanine racemase"/>
    <property type="match status" value="1"/>
</dbReference>
<dbReference type="PROSITE" id="PS00395">
    <property type="entry name" value="ALANINE_RACEMASE"/>
    <property type="match status" value="1"/>
</dbReference>
<dbReference type="SMART" id="SM01005">
    <property type="entry name" value="Ala_racemase_C"/>
    <property type="match status" value="1"/>
</dbReference>
<evidence type="ECO:0000256" key="8">
    <source>
        <dbReference type="PIRSR" id="PIRSR600821-50"/>
    </source>
</evidence>
<evidence type="ECO:0000256" key="5">
    <source>
        <dbReference type="ARBA" id="ARBA00022898"/>
    </source>
</evidence>
<comment type="catalytic activity">
    <reaction evidence="1 7">
        <text>L-alanine = D-alanine</text>
        <dbReference type="Rhea" id="RHEA:20249"/>
        <dbReference type="ChEBI" id="CHEBI:57416"/>
        <dbReference type="ChEBI" id="CHEBI:57972"/>
        <dbReference type="EC" id="5.1.1.1"/>
    </reaction>
</comment>
<sequence length="382" mass="39423">MAASTALASSNSRMPRVTIDTEALKANWRTLDALNGKARTGAAVKADGYGLGAGLVAEALFEAGCRDFFVAWVEEGVSLRASLDGADRRDARIYVLQGLALADVPACLEAGLIPVLSNLAEIAAWGEGLERAGCSAPAALQFETGMNRLGLDAAEIPIVKAAQAGGALDIRLLMSHLASADEGTEQREAQRLQFLAICENFPGVERSLANSAGSFLGEGYAFDLTRPGIALYGGRAGAPSDGKLKPVATLTAAILQVRAAKAGEAAGYGAAAKLARDTRIATVGLGYADGYPRAASGAGVPLRETRPGAMAFVAGHMVPVLGRVSMDLTLLDVTSVPTDLVEPGMRAEFFGANVSIDAVADAAGTIAYELLTGLGKRVERVY</sequence>
<dbReference type="InterPro" id="IPR020622">
    <property type="entry name" value="Ala_racemase_pyridoxalP-BS"/>
</dbReference>
<feature type="binding site" evidence="7 9">
    <location>
        <position position="326"/>
    </location>
    <ligand>
        <name>substrate</name>
    </ligand>
</feature>
<evidence type="ECO:0000256" key="2">
    <source>
        <dbReference type="ARBA" id="ARBA00001933"/>
    </source>
</evidence>
<evidence type="ECO:0000256" key="3">
    <source>
        <dbReference type="ARBA" id="ARBA00007880"/>
    </source>
</evidence>
<dbReference type="UniPathway" id="UPA00042">
    <property type="reaction ID" value="UER00497"/>
</dbReference>
<dbReference type="GO" id="GO:0030170">
    <property type="term" value="F:pyridoxal phosphate binding"/>
    <property type="evidence" value="ECO:0007669"/>
    <property type="project" value="UniProtKB-UniRule"/>
</dbReference>
<keyword evidence="12" id="KW-1185">Reference proteome</keyword>
<organism evidence="11 12">
    <name type="scientific">Jiella pacifica</name>
    <dbReference type="NCBI Taxonomy" id="2696469"/>
    <lineage>
        <taxon>Bacteria</taxon>
        <taxon>Pseudomonadati</taxon>
        <taxon>Pseudomonadota</taxon>
        <taxon>Alphaproteobacteria</taxon>
        <taxon>Hyphomicrobiales</taxon>
        <taxon>Aurantimonadaceae</taxon>
        <taxon>Jiella</taxon>
    </lineage>
</organism>
<dbReference type="SUPFAM" id="SSF50621">
    <property type="entry name" value="Alanine racemase C-terminal domain-like"/>
    <property type="match status" value="1"/>
</dbReference>
<dbReference type="InterPro" id="IPR001608">
    <property type="entry name" value="Ala_racemase_N"/>
</dbReference>
<dbReference type="Proteomes" id="UP000469011">
    <property type="component" value="Unassembled WGS sequence"/>
</dbReference>
<dbReference type="EC" id="5.1.1.1" evidence="4 7"/>
<comment type="pathway">
    <text evidence="7">Amino-acid biosynthesis; D-alanine biosynthesis; D-alanine from L-alanine: step 1/1.</text>
</comment>
<feature type="domain" description="Alanine racemase C-terminal" evidence="10">
    <location>
        <begin position="247"/>
        <end position="382"/>
    </location>
</feature>
<dbReference type="Pfam" id="PF01168">
    <property type="entry name" value="Ala_racemase_N"/>
    <property type="match status" value="1"/>
</dbReference>
<gene>
    <name evidence="11" type="primary">alr</name>
    <name evidence="11" type="ORF">GTK09_10835</name>
</gene>
<dbReference type="CDD" id="cd00430">
    <property type="entry name" value="PLPDE_III_AR"/>
    <property type="match status" value="1"/>
</dbReference>
<dbReference type="GO" id="GO:0030632">
    <property type="term" value="P:D-alanine biosynthetic process"/>
    <property type="evidence" value="ECO:0007669"/>
    <property type="project" value="UniProtKB-UniRule"/>
</dbReference>
<evidence type="ECO:0000256" key="9">
    <source>
        <dbReference type="PIRSR" id="PIRSR600821-52"/>
    </source>
</evidence>
<feature type="binding site" evidence="7 9">
    <location>
        <position position="148"/>
    </location>
    <ligand>
        <name>substrate</name>
    </ligand>
</feature>
<evidence type="ECO:0000256" key="4">
    <source>
        <dbReference type="ARBA" id="ARBA00013089"/>
    </source>
</evidence>
<dbReference type="EMBL" id="JAAAMG010000007">
    <property type="protein sequence ID" value="NDW04926.1"/>
    <property type="molecule type" value="Genomic_DNA"/>
</dbReference>
<dbReference type="GO" id="GO:0008784">
    <property type="term" value="F:alanine racemase activity"/>
    <property type="evidence" value="ECO:0007669"/>
    <property type="project" value="UniProtKB-UniRule"/>
</dbReference>
<dbReference type="NCBIfam" id="TIGR00492">
    <property type="entry name" value="alr"/>
    <property type="match status" value="1"/>
</dbReference>
<dbReference type="PANTHER" id="PTHR30511">
    <property type="entry name" value="ALANINE RACEMASE"/>
    <property type="match status" value="1"/>
</dbReference>
<dbReference type="RefSeq" id="WP_163463172.1">
    <property type="nucleotide sequence ID" value="NZ_JAAAMG010000007.1"/>
</dbReference>
<dbReference type="SUPFAM" id="SSF51419">
    <property type="entry name" value="PLP-binding barrel"/>
    <property type="match status" value="1"/>
</dbReference>
<proteinExistence type="inferred from homology"/>
<evidence type="ECO:0000256" key="1">
    <source>
        <dbReference type="ARBA" id="ARBA00000316"/>
    </source>
</evidence>